<dbReference type="AlphaFoldDB" id="A0A8X6JBZ0"/>
<keyword evidence="7" id="KW-0540">Nuclease</keyword>
<comment type="similarity">
    <text evidence="4">Belongs to the HARBI1 family.</text>
</comment>
<evidence type="ECO:0000256" key="10">
    <source>
        <dbReference type="ARBA" id="ARBA00023242"/>
    </source>
</evidence>
<reference evidence="14" key="1">
    <citation type="submission" date="2020-07" db="EMBL/GenBank/DDBJ databases">
        <title>Multicomponent nature underlies the extraordinary mechanical properties of spider dragline silk.</title>
        <authorList>
            <person name="Kono N."/>
            <person name="Nakamura H."/>
            <person name="Mori M."/>
            <person name="Yoshida Y."/>
            <person name="Ohtoshi R."/>
            <person name="Malay A.D."/>
            <person name="Moran D.A.P."/>
            <person name="Tomita M."/>
            <person name="Numata K."/>
            <person name="Arakawa K."/>
        </authorList>
    </citation>
    <scope>NUCLEOTIDE SEQUENCE</scope>
</reference>
<evidence type="ECO:0000259" key="13">
    <source>
        <dbReference type="Pfam" id="PF13359"/>
    </source>
</evidence>
<protein>
    <recommendedName>
        <fullName evidence="5">Putative nuclease HARBI1</fullName>
    </recommendedName>
    <alternativeName>
        <fullName evidence="11">Harbinger transposase-derived nuclease</fullName>
    </alternativeName>
</protein>
<dbReference type="OrthoDB" id="6433939at2759"/>
<dbReference type="PANTHER" id="PTHR22930">
    <property type="match status" value="1"/>
</dbReference>
<evidence type="ECO:0000256" key="12">
    <source>
        <dbReference type="ARBA" id="ARBA00045850"/>
    </source>
</evidence>
<evidence type="ECO:0000256" key="7">
    <source>
        <dbReference type="ARBA" id="ARBA00022722"/>
    </source>
</evidence>
<keyword evidence="6" id="KW-0963">Cytoplasm</keyword>
<dbReference type="GO" id="GO:0005737">
    <property type="term" value="C:cytoplasm"/>
    <property type="evidence" value="ECO:0007669"/>
    <property type="project" value="UniProtKB-SubCell"/>
</dbReference>
<dbReference type="InterPro" id="IPR027806">
    <property type="entry name" value="HARBI1_dom"/>
</dbReference>
<evidence type="ECO:0000256" key="8">
    <source>
        <dbReference type="ARBA" id="ARBA00022723"/>
    </source>
</evidence>
<comment type="function">
    <text evidence="12">Transposase-derived protein that may have nuclease activity. Does not have transposase activity.</text>
</comment>
<feature type="domain" description="DDE Tnp4" evidence="13">
    <location>
        <begin position="155"/>
        <end position="305"/>
    </location>
</feature>
<organism evidence="14 15">
    <name type="scientific">Trichonephila clavata</name>
    <name type="common">Joro spider</name>
    <name type="synonym">Nephila clavata</name>
    <dbReference type="NCBI Taxonomy" id="2740835"/>
    <lineage>
        <taxon>Eukaryota</taxon>
        <taxon>Metazoa</taxon>
        <taxon>Ecdysozoa</taxon>
        <taxon>Arthropoda</taxon>
        <taxon>Chelicerata</taxon>
        <taxon>Arachnida</taxon>
        <taxon>Araneae</taxon>
        <taxon>Araneomorphae</taxon>
        <taxon>Entelegynae</taxon>
        <taxon>Araneoidea</taxon>
        <taxon>Nephilidae</taxon>
        <taxon>Trichonephila</taxon>
    </lineage>
</organism>
<comment type="cofactor">
    <cofactor evidence="1">
        <name>a divalent metal cation</name>
        <dbReference type="ChEBI" id="CHEBI:60240"/>
    </cofactor>
</comment>
<gene>
    <name evidence="14" type="primary">HARBI1_14</name>
    <name evidence="14" type="ORF">TNCT_631671</name>
</gene>
<dbReference type="Proteomes" id="UP000887116">
    <property type="component" value="Unassembled WGS sequence"/>
</dbReference>
<dbReference type="InterPro" id="IPR045249">
    <property type="entry name" value="HARBI1-like"/>
</dbReference>
<dbReference type="GO" id="GO:0005634">
    <property type="term" value="C:nucleus"/>
    <property type="evidence" value="ECO:0007669"/>
    <property type="project" value="UniProtKB-SubCell"/>
</dbReference>
<evidence type="ECO:0000256" key="11">
    <source>
        <dbReference type="ARBA" id="ARBA00030126"/>
    </source>
</evidence>
<comment type="caution">
    <text evidence="14">The sequence shown here is derived from an EMBL/GenBank/DDBJ whole genome shotgun (WGS) entry which is preliminary data.</text>
</comment>
<dbReference type="EMBL" id="BMAO01035048">
    <property type="protein sequence ID" value="GFR00846.1"/>
    <property type="molecule type" value="Genomic_DNA"/>
</dbReference>
<dbReference type="PANTHER" id="PTHR22930:SF289">
    <property type="entry name" value="DDE TNP4 DOMAIN-CONTAINING PROTEIN-RELATED"/>
    <property type="match status" value="1"/>
</dbReference>
<evidence type="ECO:0000256" key="9">
    <source>
        <dbReference type="ARBA" id="ARBA00022801"/>
    </source>
</evidence>
<evidence type="ECO:0000256" key="3">
    <source>
        <dbReference type="ARBA" id="ARBA00004496"/>
    </source>
</evidence>
<evidence type="ECO:0000256" key="2">
    <source>
        <dbReference type="ARBA" id="ARBA00004123"/>
    </source>
</evidence>
<dbReference type="InterPro" id="IPR026103">
    <property type="entry name" value="HARBI1_animal"/>
</dbReference>
<keyword evidence="15" id="KW-1185">Reference proteome</keyword>
<proteinExistence type="inferred from homology"/>
<evidence type="ECO:0000256" key="6">
    <source>
        <dbReference type="ARBA" id="ARBA00022490"/>
    </source>
</evidence>
<evidence type="ECO:0000256" key="4">
    <source>
        <dbReference type="ARBA" id="ARBA00006958"/>
    </source>
</evidence>
<keyword evidence="9" id="KW-0378">Hydrolase</keyword>
<sequence>MDDCFDFFLLEDLETLESIERRSVFIPEHRNNDLDELDEDDFHRRYRFYKGTIETLVELLRTKLDSATARNHALTAAEKVLAAVRFFAFGNRQINVGDLHSISQPSTSRAITDVARALAELRPQYIYLPQTEDQRMQIRQKFYREFGFPGVYGALDCSLIKILNPGGSLAETFRCRKGFFALNVQTVSDPDLSIRNIVVRWPGSTHDSTVFDHSYLRAHLETEVPSSYHLLGDSGYPLRSYLMTPFLNPVGAGQVRYNAAHARARNVVERQYGVWKKRFSCIDTPFRCSLETAQTVIVATAVLHNLALSLGDYEDEYSLPLQQDETMVNHSQEHGGIAKRNAIVANFFN</sequence>
<name>A0A8X6JBZ0_TRICU</name>
<dbReference type="GO" id="GO:0016787">
    <property type="term" value="F:hydrolase activity"/>
    <property type="evidence" value="ECO:0007669"/>
    <property type="project" value="UniProtKB-KW"/>
</dbReference>
<dbReference type="GO" id="GO:0046872">
    <property type="term" value="F:metal ion binding"/>
    <property type="evidence" value="ECO:0007669"/>
    <property type="project" value="UniProtKB-KW"/>
</dbReference>
<evidence type="ECO:0000256" key="5">
    <source>
        <dbReference type="ARBA" id="ARBA00015519"/>
    </source>
</evidence>
<evidence type="ECO:0000313" key="14">
    <source>
        <dbReference type="EMBL" id="GFR00846.1"/>
    </source>
</evidence>
<dbReference type="PRINTS" id="PR02086">
    <property type="entry name" value="PUTNUCHARBI1"/>
</dbReference>
<comment type="subcellular location">
    <subcellularLocation>
        <location evidence="3">Cytoplasm</location>
    </subcellularLocation>
    <subcellularLocation>
        <location evidence="2">Nucleus</location>
    </subcellularLocation>
</comment>
<evidence type="ECO:0000256" key="1">
    <source>
        <dbReference type="ARBA" id="ARBA00001968"/>
    </source>
</evidence>
<accession>A0A8X6JBZ0</accession>
<keyword evidence="8" id="KW-0479">Metal-binding</keyword>
<dbReference type="Pfam" id="PF13359">
    <property type="entry name" value="DDE_Tnp_4"/>
    <property type="match status" value="1"/>
</dbReference>
<evidence type="ECO:0000313" key="15">
    <source>
        <dbReference type="Proteomes" id="UP000887116"/>
    </source>
</evidence>
<dbReference type="GO" id="GO:0004518">
    <property type="term" value="F:nuclease activity"/>
    <property type="evidence" value="ECO:0007669"/>
    <property type="project" value="UniProtKB-KW"/>
</dbReference>
<keyword evidence="10" id="KW-0539">Nucleus</keyword>